<sequence>MILHKDEVNFRESVLRTSAYFKIAPDIVVKDYFVTLFLKTLKTNLPNFIFKGGTSLSKCYKAINRFSEDIDLSYYPINDGKITQSTIKETNRKIRQTIEDLGFEYLNATDFKSGRKFQRFLVQYTYQENHVVVRDHIVVENTLLTLAFPVQELEINCLIADYLRAQQFPEIIKTYHLEPFPVYAQDIGRTFIDKVFAVCDYYIENNPTEHSRHLYDLSMIIDRLGNLESLIPLIAEVRIERHNNPSCHSANKDLNGILTQIMDENFYQKDYQKITLQLLYEPVAYDDVIQTLRRIIESRLFAIDC</sequence>
<dbReference type="Gene3D" id="3.10.450.620">
    <property type="entry name" value="JHP933, nucleotidyltransferase-like core domain"/>
    <property type="match status" value="1"/>
</dbReference>
<accession>A0A5D0WR67</accession>
<dbReference type="GO" id="GO:0016740">
    <property type="term" value="F:transferase activity"/>
    <property type="evidence" value="ECO:0007669"/>
    <property type="project" value="UniProtKB-KW"/>
</dbReference>
<dbReference type="EMBL" id="VSLA01000009">
    <property type="protein sequence ID" value="TYC86553.1"/>
    <property type="molecule type" value="Genomic_DNA"/>
</dbReference>
<keyword evidence="1" id="KW-0808">Transferase</keyword>
<evidence type="ECO:0000313" key="2">
    <source>
        <dbReference type="Proteomes" id="UP000322619"/>
    </source>
</evidence>
<dbReference type="Proteomes" id="UP000322619">
    <property type="component" value="Unassembled WGS sequence"/>
</dbReference>
<dbReference type="InterPro" id="IPR014942">
    <property type="entry name" value="AbiEii"/>
</dbReference>
<reference evidence="1 2" key="1">
    <citation type="submission" date="2019-08" db="EMBL/GenBank/DDBJ databases">
        <title>Isolation and enrichment of carboxydotrophic bacteria from anaerobic sludge for the production of bio-based chemicals from syngas.</title>
        <authorList>
            <person name="Antares A.L."/>
            <person name="Moreira J."/>
            <person name="Diender M."/>
            <person name="Parshina S.N."/>
            <person name="Stams A.J.M."/>
            <person name="Alves M."/>
            <person name="Alves J.I."/>
            <person name="Sousa D.Z."/>
        </authorList>
    </citation>
    <scope>NUCLEOTIDE SEQUENCE [LARGE SCALE GENOMIC DNA]</scope>
    <source>
        <strain evidence="1 2">JM</strain>
    </source>
</reference>
<dbReference type="RefSeq" id="WP_148637151.1">
    <property type="nucleotide sequence ID" value="NZ_VSLA01000009.1"/>
</dbReference>
<dbReference type="Pfam" id="PF08843">
    <property type="entry name" value="AbiEii"/>
    <property type="match status" value="1"/>
</dbReference>
<proteinExistence type="predicted"/>
<comment type="caution">
    <text evidence="1">The sequence shown here is derived from an EMBL/GenBank/DDBJ whole genome shotgun (WGS) entry which is preliminary data.</text>
</comment>
<dbReference type="AlphaFoldDB" id="A0A5D0WR67"/>
<gene>
    <name evidence="1" type="ORF">FXB42_06145</name>
</gene>
<organism evidence="1 2">
    <name type="scientific">Acetobacterium wieringae</name>
    <dbReference type="NCBI Taxonomy" id="52694"/>
    <lineage>
        <taxon>Bacteria</taxon>
        <taxon>Bacillati</taxon>
        <taxon>Bacillota</taxon>
        <taxon>Clostridia</taxon>
        <taxon>Eubacteriales</taxon>
        <taxon>Eubacteriaceae</taxon>
        <taxon>Acetobacterium</taxon>
    </lineage>
</organism>
<protein>
    <submittedName>
        <fullName evidence="1">Nucleotidyl transferase AbiEii/AbiGii toxin family protein</fullName>
    </submittedName>
</protein>
<evidence type="ECO:0000313" key="1">
    <source>
        <dbReference type="EMBL" id="TYC86553.1"/>
    </source>
</evidence>
<name>A0A5D0WR67_9FIRM</name>